<dbReference type="Gene3D" id="3.40.50.300">
    <property type="entry name" value="P-loop containing nucleotide triphosphate hydrolases"/>
    <property type="match status" value="1"/>
</dbReference>
<feature type="compositionally biased region" description="Basic and acidic residues" evidence="6">
    <location>
        <begin position="1094"/>
        <end position="1105"/>
    </location>
</feature>
<evidence type="ECO:0000256" key="2">
    <source>
        <dbReference type="ARBA" id="ARBA00022801"/>
    </source>
</evidence>
<protein>
    <recommendedName>
        <fullName evidence="11">RING-type domain-containing protein</fullName>
    </recommendedName>
</protein>
<evidence type="ECO:0000313" key="10">
    <source>
        <dbReference type="Proteomes" id="UP000283895"/>
    </source>
</evidence>
<dbReference type="SUPFAM" id="SSF52540">
    <property type="entry name" value="P-loop containing nucleoside triphosphate hydrolases"/>
    <property type="match status" value="2"/>
</dbReference>
<feature type="coiled-coil region" evidence="5">
    <location>
        <begin position="1032"/>
        <end position="1059"/>
    </location>
</feature>
<evidence type="ECO:0000259" key="8">
    <source>
        <dbReference type="PROSITE" id="PS51194"/>
    </source>
</evidence>
<evidence type="ECO:0000256" key="5">
    <source>
        <dbReference type="SAM" id="Coils"/>
    </source>
</evidence>
<dbReference type="PANTHER" id="PTHR45626:SF17">
    <property type="entry name" value="HELICASE-LIKE TRANSCRIPTION FACTOR"/>
    <property type="match status" value="1"/>
</dbReference>
<dbReference type="InterPro" id="IPR027417">
    <property type="entry name" value="P-loop_NTPase"/>
</dbReference>
<evidence type="ECO:0000256" key="4">
    <source>
        <dbReference type="ARBA" id="ARBA00022840"/>
    </source>
</evidence>
<dbReference type="GO" id="GO:0004386">
    <property type="term" value="F:helicase activity"/>
    <property type="evidence" value="ECO:0007669"/>
    <property type="project" value="UniProtKB-KW"/>
</dbReference>
<dbReference type="SMART" id="SM00487">
    <property type="entry name" value="DEXDc"/>
    <property type="match status" value="1"/>
</dbReference>
<evidence type="ECO:0000313" key="9">
    <source>
        <dbReference type="EMBL" id="ROW04464.1"/>
    </source>
</evidence>
<feature type="compositionally biased region" description="Low complexity" evidence="6">
    <location>
        <begin position="230"/>
        <end position="239"/>
    </location>
</feature>
<name>A0A423WM36_9PEZI</name>
<dbReference type="Pfam" id="PF00176">
    <property type="entry name" value="SNF2-rel_dom"/>
    <property type="match status" value="1"/>
</dbReference>
<dbReference type="AlphaFoldDB" id="A0A423WM36"/>
<comment type="caution">
    <text evidence="9">The sequence shown here is derived from an EMBL/GenBank/DDBJ whole genome shotgun (WGS) entry which is preliminary data.</text>
</comment>
<dbReference type="InterPro" id="IPR000330">
    <property type="entry name" value="SNF2_N"/>
</dbReference>
<feature type="compositionally biased region" description="Basic and acidic residues" evidence="6">
    <location>
        <begin position="864"/>
        <end position="878"/>
    </location>
</feature>
<feature type="region of interest" description="Disordered" evidence="6">
    <location>
        <begin position="1"/>
        <end position="77"/>
    </location>
</feature>
<organism evidence="9 10">
    <name type="scientific">Cytospora schulzeri</name>
    <dbReference type="NCBI Taxonomy" id="448051"/>
    <lineage>
        <taxon>Eukaryota</taxon>
        <taxon>Fungi</taxon>
        <taxon>Dikarya</taxon>
        <taxon>Ascomycota</taxon>
        <taxon>Pezizomycotina</taxon>
        <taxon>Sordariomycetes</taxon>
        <taxon>Sordariomycetidae</taxon>
        <taxon>Diaporthales</taxon>
        <taxon>Cytosporaceae</taxon>
        <taxon>Cytospora</taxon>
    </lineage>
</organism>
<sequence>MTALQVTQDTGHTQVVKQESQFPPQVSEHLFHDDDVSSSKVNEEPGDPETVASMREMGAEPDSHKAVGSSNVDEEHRNHEVHVTDIAALHSREAQCPSDVCLTPKQAPEVARNHSSPVVTTPTAKDKMQLGEKKEAGKKPSNDLARNRAVMLQEYEKLVDEEAEIEQRQGQPSEKPNDKTRLPLVKQEMERIEEALDQNQVLEEFNTAEESEALQNAMGNSLHTLRVNSTKKSTSTRKTAVPAAKKRKNQPRNSAGSSKKRKLNQTQQKKVKTDDAVAKYLFDQIGGKGTAATTNKNLKKTLPTLRNLGKVKSEYLKKLQAAVALIKNLDSDTKIAIEVDIALLFSKAKVFGKSCTLKLVQGDDDSDKDKLINDYGWAIEGMASALRHHQLIAAGFMIDVEQSGNYSGGLLFDYMGYGKTVESLALIVGNPAKKASKGSRVATTLVVVPTAAASQWVDEVKLHCPGLLVTPWTKYAELEVLVASRVLIVTYAELRVVYKEALGVKKREKKKEQKGGEETPKPVLKHRLFDTEFHRIILDEMHEIKGYQNITCDAVMALKAEYRWGLTGTPTPNGIEELYPYLNFIRHPKITSMRGFKKMYVGGRVRNVISETDRFERLRELLAPVMIMRTPSHSFLGTTLLQLPQAHPQPPIKVKSLPEEKIIYNYIVENLQRHIEKKAADKKLEVNINMVNESFVRQRQCIASPLLLSNLASEGFWCADCIDSMRQEAQQAGCLTTPFIDQLERWSPRSKLGHASTTPGMKSSEQSIKEAIAVLDKATCPGLECCKPIAQLIEPQKAECGHVWCKDCLENQIKFQKMVLNKEIPGCSRCKKALGQAKPFSAAEPAGGETAEHKDQDSTSLQKMGEDYNGKKPRDSNLVDLLSRDPTAKVPRSAKVDAVIRQIVEWQNEAPEDKIIVFIQWIDLNIILGRILQEEGINFLYYAATTEMKEKDRRHAIDTFKQDPFVKVLICSLRCGGQALNLTCANRTIMVDLWWNHSVEAQAMARVYRMGQQKETYFVRVIVEDSIDEHIFELQETKLKNLQNAYQEFEADKNLDMETLIELSNWKTGENGIRCEDDSNNDEYDKEECDDKDLDDKDSSGEFIP</sequence>
<feature type="compositionally biased region" description="Polar residues" evidence="6">
    <location>
        <begin position="1"/>
        <end position="24"/>
    </location>
</feature>
<dbReference type="CDD" id="cd18008">
    <property type="entry name" value="DEXDc_SHPRH-like"/>
    <property type="match status" value="1"/>
</dbReference>
<gene>
    <name evidence="9" type="ORF">VMCG_05020</name>
</gene>
<keyword evidence="5" id="KW-0175">Coiled coil</keyword>
<keyword evidence="10" id="KW-1185">Reference proteome</keyword>
<reference evidence="9 10" key="1">
    <citation type="submission" date="2015-09" db="EMBL/GenBank/DDBJ databases">
        <title>Host preference determinants of Valsa canker pathogens revealed by comparative genomics.</title>
        <authorList>
            <person name="Yin Z."/>
            <person name="Huang L."/>
        </authorList>
    </citation>
    <scope>NUCLEOTIDE SEQUENCE [LARGE SCALE GENOMIC DNA]</scope>
    <source>
        <strain evidence="9 10">03-1</strain>
    </source>
</reference>
<evidence type="ECO:0000256" key="1">
    <source>
        <dbReference type="ARBA" id="ARBA00022741"/>
    </source>
</evidence>
<dbReference type="OrthoDB" id="448448at2759"/>
<dbReference type="InterPro" id="IPR001650">
    <property type="entry name" value="Helicase_C-like"/>
</dbReference>
<dbReference type="STRING" id="356882.A0A423WM36"/>
<evidence type="ECO:0000256" key="6">
    <source>
        <dbReference type="SAM" id="MobiDB-lite"/>
    </source>
</evidence>
<feature type="compositionally biased region" description="Basic and acidic residues" evidence="6">
    <location>
        <begin position="29"/>
        <end position="43"/>
    </location>
</feature>
<dbReference type="Gene3D" id="3.40.50.10810">
    <property type="entry name" value="Tandem AAA-ATPase domain"/>
    <property type="match status" value="1"/>
</dbReference>
<keyword evidence="3" id="KW-0347">Helicase</keyword>
<dbReference type="EMBL" id="LKEA01000014">
    <property type="protein sequence ID" value="ROW04464.1"/>
    <property type="molecule type" value="Genomic_DNA"/>
</dbReference>
<dbReference type="PROSITE" id="PS51192">
    <property type="entry name" value="HELICASE_ATP_BIND_1"/>
    <property type="match status" value="1"/>
</dbReference>
<feature type="domain" description="Helicase C-terminal" evidence="8">
    <location>
        <begin position="899"/>
        <end position="1050"/>
    </location>
</feature>
<dbReference type="GO" id="GO:0005634">
    <property type="term" value="C:nucleus"/>
    <property type="evidence" value="ECO:0007669"/>
    <property type="project" value="TreeGrafter"/>
</dbReference>
<dbReference type="PANTHER" id="PTHR45626">
    <property type="entry name" value="TRANSCRIPTION TERMINATION FACTOR 2-RELATED"/>
    <property type="match status" value="1"/>
</dbReference>
<feature type="region of interest" description="Disordered" evidence="6">
    <location>
        <begin position="218"/>
        <end position="271"/>
    </location>
</feature>
<feature type="region of interest" description="Disordered" evidence="6">
    <location>
        <begin position="163"/>
        <end position="182"/>
    </location>
</feature>
<dbReference type="InterPro" id="IPR014001">
    <property type="entry name" value="Helicase_ATP-bd"/>
</dbReference>
<keyword evidence="1" id="KW-0547">Nucleotide-binding</keyword>
<evidence type="ECO:0000259" key="7">
    <source>
        <dbReference type="PROSITE" id="PS51192"/>
    </source>
</evidence>
<feature type="compositionally biased region" description="Acidic residues" evidence="6">
    <location>
        <begin position="1078"/>
        <end position="1093"/>
    </location>
</feature>
<dbReference type="GO" id="GO:0006281">
    <property type="term" value="P:DNA repair"/>
    <property type="evidence" value="ECO:0007669"/>
    <property type="project" value="TreeGrafter"/>
</dbReference>
<evidence type="ECO:0008006" key="11">
    <source>
        <dbReference type="Google" id="ProtNLM"/>
    </source>
</evidence>
<dbReference type="Pfam" id="PF00271">
    <property type="entry name" value="Helicase_C"/>
    <property type="match status" value="1"/>
</dbReference>
<feature type="region of interest" description="Disordered" evidence="6">
    <location>
        <begin position="1072"/>
        <end position="1105"/>
    </location>
</feature>
<dbReference type="CDD" id="cd18793">
    <property type="entry name" value="SF2_C_SNF"/>
    <property type="match status" value="1"/>
</dbReference>
<feature type="compositionally biased region" description="Polar residues" evidence="6">
    <location>
        <begin position="218"/>
        <end position="228"/>
    </location>
</feature>
<dbReference type="GO" id="GO:0016787">
    <property type="term" value="F:hydrolase activity"/>
    <property type="evidence" value="ECO:0007669"/>
    <property type="project" value="UniProtKB-KW"/>
</dbReference>
<keyword evidence="4" id="KW-0067">ATP-binding</keyword>
<feature type="domain" description="Helicase ATP-binding" evidence="7">
    <location>
        <begin position="400"/>
        <end position="588"/>
    </location>
</feature>
<dbReference type="InterPro" id="IPR049730">
    <property type="entry name" value="SNF2/RAD54-like_C"/>
</dbReference>
<dbReference type="Proteomes" id="UP000283895">
    <property type="component" value="Unassembled WGS sequence"/>
</dbReference>
<feature type="compositionally biased region" description="Polar residues" evidence="6">
    <location>
        <begin position="113"/>
        <end position="123"/>
    </location>
</feature>
<dbReference type="InterPro" id="IPR050628">
    <property type="entry name" value="SNF2_RAD54_helicase_TF"/>
</dbReference>
<dbReference type="PROSITE" id="PS51194">
    <property type="entry name" value="HELICASE_CTER"/>
    <property type="match status" value="1"/>
</dbReference>
<dbReference type="GO" id="GO:0005524">
    <property type="term" value="F:ATP binding"/>
    <property type="evidence" value="ECO:0007669"/>
    <property type="project" value="UniProtKB-KW"/>
</dbReference>
<feature type="region of interest" description="Disordered" evidence="6">
    <location>
        <begin position="107"/>
        <end position="142"/>
    </location>
</feature>
<proteinExistence type="predicted"/>
<keyword evidence="2" id="KW-0378">Hydrolase</keyword>
<evidence type="ECO:0000256" key="3">
    <source>
        <dbReference type="ARBA" id="ARBA00022806"/>
    </source>
</evidence>
<dbReference type="SMART" id="SM00490">
    <property type="entry name" value="HELICc"/>
    <property type="match status" value="1"/>
</dbReference>
<accession>A0A423WM36</accession>
<dbReference type="GO" id="GO:0008094">
    <property type="term" value="F:ATP-dependent activity, acting on DNA"/>
    <property type="evidence" value="ECO:0007669"/>
    <property type="project" value="TreeGrafter"/>
</dbReference>
<feature type="region of interest" description="Disordered" evidence="6">
    <location>
        <begin position="841"/>
        <end position="878"/>
    </location>
</feature>
<dbReference type="InterPro" id="IPR038718">
    <property type="entry name" value="SNF2-like_sf"/>
</dbReference>
<feature type="compositionally biased region" description="Basic and acidic residues" evidence="6">
    <location>
        <begin position="124"/>
        <end position="141"/>
    </location>
</feature>